<dbReference type="AGR" id="Xenbase:XB-GENE-22068178"/>
<dbReference type="PANTHER" id="PTHR14845:SF0">
    <property type="entry name" value="DUF4515 DOMAIN-CONTAINING PROTEIN"/>
    <property type="match status" value="1"/>
</dbReference>
<reference evidence="8" key="5">
    <citation type="submission" date="2025-04" db="UniProtKB">
        <authorList>
            <consortium name="RefSeq"/>
        </authorList>
    </citation>
    <scope>IDENTIFICATION</scope>
    <source>
        <strain evidence="8">Nigerian</strain>
        <tissue evidence="8">Liver and blood</tissue>
    </source>
</reference>
<evidence type="ECO:0000256" key="3">
    <source>
        <dbReference type="SAM" id="MobiDB-lite"/>
    </source>
</evidence>
<dbReference type="Ensembl" id="ENSXETT00000107573">
    <property type="protein sequence ID" value="ENSXETP00000109827"/>
    <property type="gene ID" value="ENSXETG00000044563"/>
</dbReference>
<dbReference type="AlphaFoldDB" id="A0A1B8XVX5"/>
<dbReference type="GeneID" id="101731877"/>
<feature type="coiled-coil region" evidence="2">
    <location>
        <begin position="46"/>
        <end position="80"/>
    </location>
</feature>
<dbReference type="GeneTree" id="ENSGT00940000154427"/>
<dbReference type="PANTHER" id="PTHR14845">
    <property type="entry name" value="COILED-COIL DOMAIN-CONTAINING 166"/>
    <property type="match status" value="1"/>
</dbReference>
<organism evidence="5">
    <name type="scientific">Xenopus tropicalis</name>
    <name type="common">Western clawed frog</name>
    <name type="synonym">Silurana tropicalis</name>
    <dbReference type="NCBI Taxonomy" id="8364"/>
    <lineage>
        <taxon>Eukaryota</taxon>
        <taxon>Metazoa</taxon>
        <taxon>Chordata</taxon>
        <taxon>Craniata</taxon>
        <taxon>Vertebrata</taxon>
        <taxon>Euteleostomi</taxon>
        <taxon>Amphibia</taxon>
        <taxon>Batrachia</taxon>
        <taxon>Anura</taxon>
        <taxon>Pipoidea</taxon>
        <taxon>Pipidae</taxon>
        <taxon>Xenopodinae</taxon>
        <taxon>Xenopus</taxon>
        <taxon>Silurana</taxon>
    </lineage>
</organism>
<dbReference type="Xenbase" id="XB-GENE-22068178">
    <property type="gene designation" value="ccdc166"/>
</dbReference>
<dbReference type="InterPro" id="IPR032777">
    <property type="entry name" value="DUF4515"/>
</dbReference>
<evidence type="ECO:0000313" key="5">
    <source>
        <dbReference type="EMBL" id="OCA14787.1"/>
    </source>
</evidence>
<dbReference type="Proteomes" id="UP000008143">
    <property type="component" value="Chromosome 5"/>
</dbReference>
<feature type="region of interest" description="Disordered" evidence="3">
    <location>
        <begin position="1"/>
        <end position="44"/>
    </location>
</feature>
<reference evidence="6" key="4">
    <citation type="submission" date="2021-03" db="UniProtKB">
        <authorList>
            <consortium name="Ensembl"/>
        </authorList>
    </citation>
    <scope>IDENTIFICATION</scope>
</reference>
<gene>
    <name evidence="6 8 9" type="primary">ccdc166</name>
    <name evidence="5" type="ORF">XENTR_v90025875mg</name>
</gene>
<evidence type="ECO:0000313" key="9">
    <source>
        <dbReference type="Xenbase" id="XB-GENE-22068178"/>
    </source>
</evidence>
<feature type="domain" description="DUF4515" evidence="4">
    <location>
        <begin position="81"/>
        <end position="272"/>
    </location>
</feature>
<evidence type="ECO:0000256" key="1">
    <source>
        <dbReference type="ARBA" id="ARBA00023054"/>
    </source>
</evidence>
<dbReference type="EMBL" id="KV461198">
    <property type="protein sequence ID" value="OCA14787.1"/>
    <property type="molecule type" value="Genomic_DNA"/>
</dbReference>
<dbReference type="CTD" id="100130274"/>
<reference evidence="5" key="3">
    <citation type="submission" date="2016-05" db="EMBL/GenBank/DDBJ databases">
        <title>WGS assembly of Xenopus tropicalis.</title>
        <authorList>
            <person name="Sessions A."/>
            <person name="Jenkins J."/>
            <person name="Mitros T."/>
            <person name="Lyons J.T."/>
            <person name="Dichmann D.S."/>
            <person name="Robert J."/>
            <person name="Harland R.M."/>
            <person name="Rokhsar D.S."/>
        </authorList>
    </citation>
    <scope>NUCLEOTIDE SEQUENCE</scope>
    <source>
        <strain evidence="5">Nigerian</strain>
    </source>
</reference>
<name>A0A1B8XVX5_XENTR</name>
<proteinExistence type="predicted"/>
<accession>A0A1B8XVX5</accession>
<evidence type="ECO:0000259" key="4">
    <source>
        <dbReference type="Pfam" id="PF14988"/>
    </source>
</evidence>
<dbReference type="RefSeq" id="XP_004920349.1">
    <property type="nucleotide sequence ID" value="XM_004920292.3"/>
</dbReference>
<dbReference type="KEGG" id="xtr:101731877"/>
<keyword evidence="7" id="KW-1185">Reference proteome</keyword>
<sequence>MPPKKGVKKGAKAAGKEAPAEAGEAGREAPGERPVSEREARMEAEHALLTAEQEGLRKRMEQLRKENEFLQEEAERLRIESHEYLSYMGKRSQRQHHAIVTLSDQHHRDLQDIAGHKRALEAQLEAEEEKLREKLLQREAQLAKVMEELEGLEPMKELRRQQLVLIRELEEEVMGTRGRHAQAMLRVKSAFLRDKAQCQKDSERQLDQLSQEAHKEAKKAIVEMSSRVRGENQQLRQELLLLIRSARLLQAHKHKLEEQNRQLVREQQCRRELVNAHRRLGNISLPCDPVG</sequence>
<feature type="compositionally biased region" description="Basic residues" evidence="3">
    <location>
        <begin position="1"/>
        <end position="11"/>
    </location>
</feature>
<evidence type="ECO:0000256" key="2">
    <source>
        <dbReference type="SAM" id="Coils"/>
    </source>
</evidence>
<protein>
    <submittedName>
        <fullName evidence="6">Coiled-coil domain containing 166</fullName>
    </submittedName>
    <submittedName>
        <fullName evidence="8">Coiled-coil domain-containing protein 166</fullName>
    </submittedName>
</protein>
<evidence type="ECO:0000313" key="7">
    <source>
        <dbReference type="Proteomes" id="UP000008143"/>
    </source>
</evidence>
<evidence type="ECO:0000313" key="8">
    <source>
        <dbReference type="RefSeq" id="XP_004920349.1"/>
    </source>
</evidence>
<feature type="compositionally biased region" description="Basic and acidic residues" evidence="3">
    <location>
        <begin position="14"/>
        <end position="44"/>
    </location>
</feature>
<dbReference type="OMA" id="HHTRRQL"/>
<reference evidence="5" key="1">
    <citation type="submission" date="2009-11" db="EMBL/GenBank/DDBJ databases">
        <authorList>
            <consortium name="US DOE Joint Genome Institute (JGI-PGF)"/>
            <person name="Ottilar R."/>
            <person name="Schmutz J."/>
            <person name="Salamov A."/>
            <person name="Cheng J.F."/>
            <person name="Lucas S."/>
            <person name="Pitluck S."/>
            <person name="Gundlach H."/>
            <person name="Guo Y."/>
            <person name="Haberer G."/>
            <person name="Nasrallah J."/>
            <person name="Mayer K.F.X."/>
            <person name="van de Peer Y."/>
            <person name="Weigel D."/>
            <person name="Grigoriev I.V."/>
        </authorList>
    </citation>
    <scope>NUCLEOTIDE SEQUENCE</scope>
    <source>
        <strain evidence="5">Nigerian</strain>
    </source>
</reference>
<dbReference type="Pfam" id="PF14988">
    <property type="entry name" value="DUF4515"/>
    <property type="match status" value="1"/>
</dbReference>
<reference evidence="5 6" key="2">
    <citation type="journal article" date="2010" name="Science">
        <title>The genome of the Western clawed frog Xenopus tropicalis.</title>
        <authorList>
            <person name="Hellsten U."/>
            <person name="Harland R.M."/>
            <person name="Gilchrist M.J."/>
            <person name="Hendrix D."/>
            <person name="Jurka J."/>
            <person name="Kapitonov V."/>
            <person name="Ovcharenko I."/>
            <person name="Putnam N.H."/>
            <person name="Shu S."/>
            <person name="Taher L."/>
            <person name="Blitz I.L."/>
            <person name="Blumberg B."/>
            <person name="Dichmann D.S."/>
            <person name="Dubchak I."/>
            <person name="Amaya E."/>
            <person name="Detter J.C."/>
            <person name="Fletcher R."/>
            <person name="Gerhard D.S."/>
            <person name="Goodstein D."/>
            <person name="Graves T."/>
            <person name="Grigoriev I.V."/>
            <person name="Grimwood J."/>
            <person name="Kawashima T."/>
            <person name="Lindquist E."/>
            <person name="Lucas S.M."/>
            <person name="Mead P.E."/>
            <person name="Mitros T."/>
            <person name="Ogino H."/>
            <person name="Ohta Y."/>
            <person name="Poliakov A.V."/>
            <person name="Pollet N."/>
            <person name="Robert J."/>
            <person name="Salamov A."/>
            <person name="Sater A.K."/>
            <person name="Schmutz J."/>
            <person name="Terry A."/>
            <person name="Vize P.D."/>
            <person name="Warren W.C."/>
            <person name="Wells D."/>
            <person name="Wills A."/>
            <person name="Wilson R.K."/>
            <person name="Zimmerman L.B."/>
            <person name="Zorn A.M."/>
            <person name="Grainger R."/>
            <person name="Grammer T."/>
            <person name="Khokha M.K."/>
            <person name="Richardson P.M."/>
            <person name="Rokhsar D.S."/>
        </authorList>
    </citation>
    <scope>NUCLEOTIDE SEQUENCE [LARGE SCALE GENOMIC DNA]</scope>
    <source>
        <strain evidence="5 6">Nigerian</strain>
    </source>
</reference>
<keyword evidence="1 2" id="KW-0175">Coiled coil</keyword>
<dbReference type="OrthoDB" id="2129492at2759"/>
<feature type="coiled-coil region" evidence="2">
    <location>
        <begin position="110"/>
        <end position="152"/>
    </location>
</feature>
<evidence type="ECO:0000313" key="6">
    <source>
        <dbReference type="Ensembl" id="ENSXETP00000109827"/>
    </source>
</evidence>